<protein>
    <recommendedName>
        <fullName evidence="2">GIY-YIG domain-containing protein</fullName>
    </recommendedName>
</protein>
<dbReference type="PANTHER" id="PTHR34477">
    <property type="entry name" value="UPF0213 PROTEIN YHBQ"/>
    <property type="match status" value="1"/>
</dbReference>
<dbReference type="InterPro" id="IPR035901">
    <property type="entry name" value="GIY-YIG_endonuc_sf"/>
</dbReference>
<evidence type="ECO:0000313" key="4">
    <source>
        <dbReference type="Proteomes" id="UP000230027"/>
    </source>
</evidence>
<evidence type="ECO:0000256" key="1">
    <source>
        <dbReference type="ARBA" id="ARBA00007435"/>
    </source>
</evidence>
<evidence type="ECO:0000313" key="3">
    <source>
        <dbReference type="EMBL" id="PIZ65259.1"/>
    </source>
</evidence>
<comment type="caution">
    <text evidence="3">The sequence shown here is derived from an EMBL/GenBank/DDBJ whole genome shotgun (WGS) entry which is preliminary data.</text>
</comment>
<organism evidence="3 4">
    <name type="scientific">Candidatus Roizmanbacteria bacterium CG_4_10_14_0_2_um_filter_36_9</name>
    <dbReference type="NCBI Taxonomy" id="1974823"/>
    <lineage>
        <taxon>Bacteria</taxon>
        <taxon>Candidatus Roizmaniibacteriota</taxon>
    </lineage>
</organism>
<dbReference type="Gene3D" id="3.40.1440.10">
    <property type="entry name" value="GIY-YIG endonuclease"/>
    <property type="match status" value="1"/>
</dbReference>
<feature type="domain" description="GIY-YIG" evidence="2">
    <location>
        <begin position="2"/>
        <end position="79"/>
    </location>
</feature>
<dbReference type="SUPFAM" id="SSF82771">
    <property type="entry name" value="GIY-YIG endonuclease"/>
    <property type="match status" value="1"/>
</dbReference>
<comment type="similarity">
    <text evidence="1">Belongs to the UPF0213 family.</text>
</comment>
<gene>
    <name evidence="3" type="ORF">COY14_02755</name>
</gene>
<dbReference type="AlphaFoldDB" id="A0A2M7U3V9"/>
<dbReference type="CDD" id="cd10456">
    <property type="entry name" value="GIY-YIG_UPF0213"/>
    <property type="match status" value="1"/>
</dbReference>
<dbReference type="Proteomes" id="UP000230027">
    <property type="component" value="Unassembled WGS sequence"/>
</dbReference>
<accession>A0A2M7U3V9</accession>
<dbReference type="EMBL" id="PFOD01000054">
    <property type="protein sequence ID" value="PIZ65259.1"/>
    <property type="molecule type" value="Genomic_DNA"/>
</dbReference>
<dbReference type="Pfam" id="PF01541">
    <property type="entry name" value="GIY-YIG"/>
    <property type="match status" value="1"/>
</dbReference>
<dbReference type="PANTHER" id="PTHR34477:SF1">
    <property type="entry name" value="UPF0213 PROTEIN YHBQ"/>
    <property type="match status" value="1"/>
</dbReference>
<name>A0A2M7U3V9_9BACT</name>
<reference evidence="4" key="1">
    <citation type="submission" date="2017-09" db="EMBL/GenBank/DDBJ databases">
        <title>Depth-based differentiation of microbial function through sediment-hosted aquifers and enrichment of novel symbionts in the deep terrestrial subsurface.</title>
        <authorList>
            <person name="Probst A.J."/>
            <person name="Ladd B."/>
            <person name="Jarett J.K."/>
            <person name="Geller-Mcgrath D.E."/>
            <person name="Sieber C.M.K."/>
            <person name="Emerson J.B."/>
            <person name="Anantharaman K."/>
            <person name="Thomas B.C."/>
            <person name="Malmstrom R."/>
            <person name="Stieglmeier M."/>
            <person name="Klingl A."/>
            <person name="Woyke T."/>
            <person name="Ryan C.M."/>
            <person name="Banfield J.F."/>
        </authorList>
    </citation>
    <scope>NUCLEOTIDE SEQUENCE [LARGE SCALE GENOMIC DNA]</scope>
</reference>
<sequence length="140" mass="16622">MSKYIVYILKCSDGTFYTGITTDVKRRIKEHNGEAKGGAKYTRVRAPVKLVHYEEYKNRSTATKREHEIKQLSREEKRIIIEMDYYKFIQNWIEKSPKKKDSRFDPARYMGISHKILGMTNPEKHNLAAEKYDKKLCSKR</sequence>
<dbReference type="InterPro" id="IPR000305">
    <property type="entry name" value="GIY-YIG_endonuc"/>
</dbReference>
<dbReference type="InterPro" id="IPR050190">
    <property type="entry name" value="UPF0213_domain"/>
</dbReference>
<dbReference type="PROSITE" id="PS50164">
    <property type="entry name" value="GIY_YIG"/>
    <property type="match status" value="1"/>
</dbReference>
<evidence type="ECO:0000259" key="2">
    <source>
        <dbReference type="PROSITE" id="PS50164"/>
    </source>
</evidence>
<proteinExistence type="inferred from homology"/>